<evidence type="ECO:0000256" key="9">
    <source>
        <dbReference type="ARBA" id="ARBA00023136"/>
    </source>
</evidence>
<evidence type="ECO:0000256" key="1">
    <source>
        <dbReference type="ARBA" id="ARBA00004571"/>
    </source>
</evidence>
<dbReference type="Gene3D" id="2.40.160.10">
    <property type="entry name" value="Porin"/>
    <property type="match status" value="1"/>
</dbReference>
<evidence type="ECO:0000256" key="4">
    <source>
        <dbReference type="ARBA" id="ARBA00022452"/>
    </source>
</evidence>
<accession>A0A2G7T3H8</accession>
<reference evidence="13" key="1">
    <citation type="submission" date="2017-10" db="EMBL/GenBank/DDBJ databases">
        <title>Chryseobacterium sp. B5 is a hydrocarbonoclastic and plant growth promoting bacterium.</title>
        <authorList>
            <person name="Thijs S."/>
            <person name="Gkorezis P."/>
            <person name="Van Hamme J."/>
        </authorList>
    </citation>
    <scope>NUCLEOTIDE SEQUENCE</scope>
    <source>
        <strain evidence="13">B5</strain>
    </source>
</reference>
<evidence type="ECO:0000256" key="10">
    <source>
        <dbReference type="ARBA" id="ARBA00023237"/>
    </source>
</evidence>
<evidence type="ECO:0000256" key="8">
    <source>
        <dbReference type="ARBA" id="ARBA00023114"/>
    </source>
</evidence>
<keyword evidence="7" id="KW-0406">Ion transport</keyword>
<dbReference type="CDD" id="cd00342">
    <property type="entry name" value="gram_neg_porins"/>
    <property type="match status" value="1"/>
</dbReference>
<gene>
    <name evidence="13" type="ORF">CTI11_20510</name>
</gene>
<dbReference type="GO" id="GO:0009279">
    <property type="term" value="C:cell outer membrane"/>
    <property type="evidence" value="ECO:0007669"/>
    <property type="project" value="UniProtKB-SubCell"/>
</dbReference>
<evidence type="ECO:0000256" key="5">
    <source>
        <dbReference type="ARBA" id="ARBA00022692"/>
    </source>
</evidence>
<keyword evidence="8" id="KW-0626">Porin</keyword>
<dbReference type="GO" id="GO:0015288">
    <property type="term" value="F:porin activity"/>
    <property type="evidence" value="ECO:0007669"/>
    <property type="project" value="UniProtKB-KW"/>
</dbReference>
<evidence type="ECO:0000256" key="6">
    <source>
        <dbReference type="ARBA" id="ARBA00022729"/>
    </source>
</evidence>
<dbReference type="InterPro" id="IPR033900">
    <property type="entry name" value="Gram_neg_porin_domain"/>
</dbReference>
<feature type="signal peptide" evidence="11">
    <location>
        <begin position="1"/>
        <end position="20"/>
    </location>
</feature>
<protein>
    <submittedName>
        <fullName evidence="13">Porin</fullName>
    </submittedName>
</protein>
<dbReference type="GO" id="GO:0006811">
    <property type="term" value="P:monoatomic ion transport"/>
    <property type="evidence" value="ECO:0007669"/>
    <property type="project" value="UniProtKB-KW"/>
</dbReference>
<evidence type="ECO:0000256" key="11">
    <source>
        <dbReference type="SAM" id="SignalP"/>
    </source>
</evidence>
<keyword evidence="9" id="KW-0472">Membrane</keyword>
<evidence type="ECO:0000256" key="7">
    <source>
        <dbReference type="ARBA" id="ARBA00023065"/>
    </source>
</evidence>
<comment type="caution">
    <text evidence="13">The sequence shown here is derived from an EMBL/GenBank/DDBJ whole genome shotgun (WGS) entry which is preliminary data.</text>
</comment>
<keyword evidence="6 11" id="KW-0732">Signal</keyword>
<evidence type="ECO:0000259" key="12">
    <source>
        <dbReference type="Pfam" id="PF13609"/>
    </source>
</evidence>
<feature type="chain" id="PRO_5013586875" evidence="11">
    <location>
        <begin position="21"/>
        <end position="348"/>
    </location>
</feature>
<dbReference type="GO" id="GO:0046930">
    <property type="term" value="C:pore complex"/>
    <property type="evidence" value="ECO:0007669"/>
    <property type="project" value="UniProtKB-KW"/>
</dbReference>
<feature type="domain" description="Porin" evidence="12">
    <location>
        <begin position="8"/>
        <end position="318"/>
    </location>
</feature>
<dbReference type="InterPro" id="IPR023614">
    <property type="entry name" value="Porin_dom_sf"/>
</dbReference>
<dbReference type="PRINTS" id="PR00184">
    <property type="entry name" value="NEISSPPORIN"/>
</dbReference>
<dbReference type="Pfam" id="PF13609">
    <property type="entry name" value="Porin_4"/>
    <property type="match status" value="1"/>
</dbReference>
<evidence type="ECO:0000256" key="2">
    <source>
        <dbReference type="ARBA" id="ARBA00011233"/>
    </source>
</evidence>
<comment type="subcellular location">
    <subcellularLocation>
        <location evidence="1">Cell outer membrane</location>
        <topology evidence="1">Multi-pass membrane protein</topology>
    </subcellularLocation>
</comment>
<dbReference type="SUPFAM" id="SSF56935">
    <property type="entry name" value="Porins"/>
    <property type="match status" value="1"/>
</dbReference>
<dbReference type="AlphaFoldDB" id="A0A2G7T3H8"/>
<keyword evidence="10" id="KW-0998">Cell outer membrane</keyword>
<dbReference type="InterPro" id="IPR050298">
    <property type="entry name" value="Gram-neg_bact_OMP"/>
</dbReference>
<dbReference type="PANTHER" id="PTHR34501:SF9">
    <property type="entry name" value="MAJOR OUTER MEMBRANE PROTEIN P.IA"/>
    <property type="match status" value="1"/>
</dbReference>
<keyword evidence="3" id="KW-0813">Transport</keyword>
<evidence type="ECO:0000313" key="13">
    <source>
        <dbReference type="EMBL" id="PII34482.1"/>
    </source>
</evidence>
<proteinExistence type="predicted"/>
<comment type="subunit">
    <text evidence="2">Homotrimer.</text>
</comment>
<keyword evidence="5" id="KW-0812">Transmembrane</keyword>
<evidence type="ECO:0000256" key="3">
    <source>
        <dbReference type="ARBA" id="ARBA00022448"/>
    </source>
</evidence>
<keyword evidence="4" id="KW-1134">Transmembrane beta strand</keyword>
<dbReference type="PANTHER" id="PTHR34501">
    <property type="entry name" value="PROTEIN YDDL-RELATED"/>
    <property type="match status" value="1"/>
</dbReference>
<dbReference type="EMBL" id="PEKC01000100">
    <property type="protein sequence ID" value="PII34482.1"/>
    <property type="molecule type" value="Genomic_DNA"/>
</dbReference>
<name>A0A2G7T3H8_9FLAO</name>
<sequence>MKFNRILAAALPVISLAASAQSSITLFGIVDVNGRYVKNSDLPSNMTMNNSGLSSGRFGFRGTEDLGGGLRAEFWLESDLYADTGTTNANGKFFQRRSTVSLAGGFGELRLGRDFTPAAQNPTKFDPFNVIGLANSNIISRLPGTFSNYYRSDNAIQYFTPKWSGFQAEVMYALDEDPVSSAGRHFGSRLTYDNGPLNLALTYGSTDVNAAGTKLKQYGAGASYDFGFAKLMGYFQREDLPYGTYGTRIAGSEDRWQVGLTVPVGANYIRASYVRTDSRRGPVAFNGSDANRYAIGYVHNLSRRTALYGTLARVTNKGGANFSLNGGTTGLAAGGSSTGAELGMRHSF</sequence>
<dbReference type="InterPro" id="IPR002299">
    <property type="entry name" value="Porin_Neis"/>
</dbReference>
<organism evidence="13">
    <name type="scientific">Chryseobacterium sp. B5</name>
    <dbReference type="NCBI Taxonomy" id="2050562"/>
    <lineage>
        <taxon>Bacteria</taxon>
        <taxon>Pseudomonadati</taxon>
        <taxon>Bacteroidota</taxon>
        <taxon>Flavobacteriia</taxon>
        <taxon>Flavobacteriales</taxon>
        <taxon>Weeksellaceae</taxon>
        <taxon>Chryseobacterium group</taxon>
        <taxon>Chryseobacterium</taxon>
    </lineage>
</organism>